<reference evidence="10" key="1">
    <citation type="submission" date="2025-08" db="UniProtKB">
        <authorList>
            <consortium name="Ensembl"/>
        </authorList>
    </citation>
    <scope>IDENTIFICATION</scope>
</reference>
<protein>
    <submittedName>
        <fullName evidence="10">Somatostatin-like</fullName>
    </submittedName>
</protein>
<keyword evidence="11" id="KW-1185">Reference proteome</keyword>
<evidence type="ECO:0000313" key="11">
    <source>
        <dbReference type="Proteomes" id="UP000264800"/>
    </source>
</evidence>
<feature type="domain" description="Somatostatin/Cortistatin C-terminal" evidence="9">
    <location>
        <begin position="93"/>
        <end position="110"/>
    </location>
</feature>
<evidence type="ECO:0000256" key="3">
    <source>
        <dbReference type="ARBA" id="ARBA00008327"/>
    </source>
</evidence>
<dbReference type="Pfam" id="PF03002">
    <property type="entry name" value="Somatostatin"/>
    <property type="match status" value="1"/>
</dbReference>
<comment type="subcellular location">
    <subcellularLocation>
        <location evidence="2">Secreted</location>
    </subcellularLocation>
</comment>
<keyword evidence="5" id="KW-0165">Cleavage on pair of basic residues</keyword>
<dbReference type="CTD" id="793347"/>
<name>A0A3Q3BD11_KRYMA</name>
<evidence type="ECO:0000256" key="5">
    <source>
        <dbReference type="ARBA" id="ARBA00022685"/>
    </source>
</evidence>
<dbReference type="OrthoDB" id="9948948at2759"/>
<reference evidence="10" key="2">
    <citation type="submission" date="2025-09" db="UniProtKB">
        <authorList>
            <consortium name="Ensembl"/>
        </authorList>
    </citation>
    <scope>IDENTIFICATION</scope>
</reference>
<dbReference type="RefSeq" id="XP_017294453.1">
    <property type="nucleotide sequence ID" value="XM_017438964.2"/>
</dbReference>
<dbReference type="KEGG" id="kmr:108249522"/>
<accession>A0A3Q3BD11</accession>
<keyword evidence="7" id="KW-1015">Disulfide bond</keyword>
<dbReference type="GeneTree" id="ENSGT00940000176070"/>
<evidence type="ECO:0000313" key="10">
    <source>
        <dbReference type="Ensembl" id="ENSKMAP00000022534.1"/>
    </source>
</evidence>
<dbReference type="InterPro" id="IPR018142">
    <property type="entry name" value="Somatostatin/Cortistatin_C"/>
</dbReference>
<comment type="function">
    <text evidence="1">Somatostatin inhibits the release of somatotropin.</text>
</comment>
<feature type="signal peptide" evidence="8">
    <location>
        <begin position="1"/>
        <end position="24"/>
    </location>
</feature>
<dbReference type="PANTHER" id="PTHR10558">
    <property type="entry name" value="SOMATOSTATIN"/>
    <property type="match status" value="1"/>
</dbReference>
<dbReference type="GO" id="GO:0030334">
    <property type="term" value="P:regulation of cell migration"/>
    <property type="evidence" value="ECO:0007669"/>
    <property type="project" value="TreeGrafter"/>
</dbReference>
<dbReference type="PANTHER" id="PTHR10558:SF2">
    <property type="entry name" value="SOMATOSTATIN"/>
    <property type="match status" value="1"/>
</dbReference>
<keyword evidence="6" id="KW-0372">Hormone</keyword>
<evidence type="ECO:0000256" key="1">
    <source>
        <dbReference type="ARBA" id="ARBA00003524"/>
    </source>
</evidence>
<evidence type="ECO:0000256" key="2">
    <source>
        <dbReference type="ARBA" id="ARBA00004613"/>
    </source>
</evidence>
<comment type="similarity">
    <text evidence="3">Belongs to the somatostatin family.</text>
</comment>
<dbReference type="Ensembl" id="ENSKMAT00000022820.1">
    <property type="protein sequence ID" value="ENSKMAP00000022534.1"/>
    <property type="gene ID" value="ENSKMAG00000016731.1"/>
</dbReference>
<evidence type="ECO:0000259" key="9">
    <source>
        <dbReference type="Pfam" id="PF03002"/>
    </source>
</evidence>
<dbReference type="GO" id="GO:0005615">
    <property type="term" value="C:extracellular space"/>
    <property type="evidence" value="ECO:0007669"/>
    <property type="project" value="TreeGrafter"/>
</dbReference>
<dbReference type="Proteomes" id="UP000264800">
    <property type="component" value="Unplaced"/>
</dbReference>
<proteinExistence type="inferred from homology"/>
<evidence type="ECO:0000256" key="6">
    <source>
        <dbReference type="ARBA" id="ARBA00022702"/>
    </source>
</evidence>
<dbReference type="AlphaFoldDB" id="A0A3Q3BD11"/>
<dbReference type="GeneID" id="108249522"/>
<dbReference type="OMA" id="QRKAGCR"/>
<dbReference type="InterPro" id="IPR004250">
    <property type="entry name" value="Somatostatin"/>
</dbReference>
<feature type="chain" id="PRO_5018746488" evidence="8">
    <location>
        <begin position="25"/>
        <end position="110"/>
    </location>
</feature>
<keyword evidence="4" id="KW-0964">Secreted</keyword>
<evidence type="ECO:0000256" key="4">
    <source>
        <dbReference type="ARBA" id="ARBA00022525"/>
    </source>
</evidence>
<keyword evidence="8" id="KW-0732">Signal</keyword>
<evidence type="ECO:0000256" key="7">
    <source>
        <dbReference type="ARBA" id="ARBA00023157"/>
    </source>
</evidence>
<dbReference type="STRING" id="37003.ENSKMAP00000022534"/>
<sequence>MFHSQVQVLLAVACLSGLLARVGGAPRREQLTEILQEDFISGMDLSHLLVLRFASELMASRGKEAIREEEEEEEELGGGRERLMRRHAQFAHRARKPGCRNFFWKSFTAC</sequence>
<evidence type="ECO:0000256" key="8">
    <source>
        <dbReference type="SAM" id="SignalP"/>
    </source>
</evidence>
<organism evidence="10 11">
    <name type="scientific">Kryptolebias marmoratus</name>
    <name type="common">Mangrove killifish</name>
    <name type="synonym">Rivulus marmoratus</name>
    <dbReference type="NCBI Taxonomy" id="37003"/>
    <lineage>
        <taxon>Eukaryota</taxon>
        <taxon>Metazoa</taxon>
        <taxon>Chordata</taxon>
        <taxon>Craniata</taxon>
        <taxon>Vertebrata</taxon>
        <taxon>Euteleostomi</taxon>
        <taxon>Actinopterygii</taxon>
        <taxon>Neopterygii</taxon>
        <taxon>Teleostei</taxon>
        <taxon>Neoteleostei</taxon>
        <taxon>Acanthomorphata</taxon>
        <taxon>Ovalentaria</taxon>
        <taxon>Atherinomorphae</taxon>
        <taxon>Cyprinodontiformes</taxon>
        <taxon>Rivulidae</taxon>
        <taxon>Kryptolebias</taxon>
    </lineage>
</organism>
<dbReference type="GO" id="GO:0005179">
    <property type="term" value="F:hormone activity"/>
    <property type="evidence" value="ECO:0007669"/>
    <property type="project" value="UniProtKB-KW"/>
</dbReference>